<reference evidence="3" key="1">
    <citation type="submission" date="2023-10" db="EMBL/GenBank/DDBJ databases">
        <authorList>
            <person name="Chen Y."/>
            <person name="Shah S."/>
            <person name="Dougan E. K."/>
            <person name="Thang M."/>
            <person name="Chan C."/>
        </authorList>
    </citation>
    <scope>NUCLEOTIDE SEQUENCE [LARGE SCALE GENOMIC DNA]</scope>
</reference>
<organism evidence="3 4">
    <name type="scientific">Prorocentrum cordatum</name>
    <dbReference type="NCBI Taxonomy" id="2364126"/>
    <lineage>
        <taxon>Eukaryota</taxon>
        <taxon>Sar</taxon>
        <taxon>Alveolata</taxon>
        <taxon>Dinophyceae</taxon>
        <taxon>Prorocentrales</taxon>
        <taxon>Prorocentraceae</taxon>
        <taxon>Prorocentrum</taxon>
    </lineage>
</organism>
<evidence type="ECO:0000313" key="4">
    <source>
        <dbReference type="Proteomes" id="UP001189429"/>
    </source>
</evidence>
<feature type="region of interest" description="Disordered" evidence="1">
    <location>
        <begin position="170"/>
        <end position="205"/>
    </location>
</feature>
<sequence>MAGPRHCRRRRRRRHAAVHAAALLLGVAARGVEAAPAEDSAVLLRFGNVTNNNLAGKGPESEKKRGIIWSDAARLGDEVIDVIAFVSGDPGLYTSAQASRNGHRGDFGVVNLAAGSTADLTFRMFDDATTKFVQDAELYLTIHDIDSLSSGQKEVVTVSGFQSYCSSDDSEVEFSQSGDGVQLTSSSGGTDDNDPASPFDMTPEQQRRSVTFTLGKVAQFPVRFEIPGSKSDEGRDFLFSGVPMECAVKKRWRCEDDVALAGTWPKVQQEWCCRAKQLGCNVSADEVSASDNEFDCNSEPRTWSQGEQEWCCTHQKKGCNVQVDPYDCEEGLWNWKHEWADEKQSWCCEHGGVGCLEEETKSPPPETYDCQPGNINPVRRWSEQKRQWCCEHVGHGCLAADPKALEGLPPVTHCEGRETHWVECESQPTCPSCAPQDCIFSEWDEWTVGEGCTGLCERRRTIMRASNECGKPCEGTRVQTAARDETATLRSAGTVCPRTVSGACGTTGASARQRSPSPTGSASSPSRRARAASRARASGTRPGRVGTTPAQPTASCPSGATGRSVPGPAVAAGGPRCATSTSAPATAASLAPAW</sequence>
<feature type="signal peptide" evidence="2">
    <location>
        <begin position="1"/>
        <end position="34"/>
    </location>
</feature>
<feature type="compositionally biased region" description="Polar residues" evidence="1">
    <location>
        <begin position="548"/>
        <end position="558"/>
    </location>
</feature>
<dbReference type="EMBL" id="CAUYUJ010017933">
    <property type="protein sequence ID" value="CAK0879240.1"/>
    <property type="molecule type" value="Genomic_DNA"/>
</dbReference>
<protein>
    <submittedName>
        <fullName evidence="3">Uncharacterized protein</fullName>
    </submittedName>
</protein>
<comment type="caution">
    <text evidence="3">The sequence shown here is derived from an EMBL/GenBank/DDBJ whole genome shotgun (WGS) entry which is preliminary data.</text>
</comment>
<feature type="compositionally biased region" description="Polar residues" evidence="1">
    <location>
        <begin position="170"/>
        <end position="190"/>
    </location>
</feature>
<evidence type="ECO:0000313" key="3">
    <source>
        <dbReference type="EMBL" id="CAK0879240.1"/>
    </source>
</evidence>
<dbReference type="Proteomes" id="UP001189429">
    <property type="component" value="Unassembled WGS sequence"/>
</dbReference>
<evidence type="ECO:0000256" key="1">
    <source>
        <dbReference type="SAM" id="MobiDB-lite"/>
    </source>
</evidence>
<gene>
    <name evidence="3" type="ORF">PCOR1329_LOCUS62715</name>
</gene>
<accession>A0ABN9W1U1</accession>
<feature type="chain" id="PRO_5046181217" evidence="2">
    <location>
        <begin position="35"/>
        <end position="594"/>
    </location>
</feature>
<proteinExistence type="predicted"/>
<keyword evidence="2" id="KW-0732">Signal</keyword>
<feature type="compositionally biased region" description="Low complexity" evidence="1">
    <location>
        <begin position="514"/>
        <end position="526"/>
    </location>
</feature>
<evidence type="ECO:0000256" key="2">
    <source>
        <dbReference type="SAM" id="SignalP"/>
    </source>
</evidence>
<feature type="compositionally biased region" description="Low complexity" evidence="1">
    <location>
        <begin position="534"/>
        <end position="544"/>
    </location>
</feature>
<name>A0ABN9W1U1_9DINO</name>
<keyword evidence="4" id="KW-1185">Reference proteome</keyword>
<feature type="compositionally biased region" description="Low complexity" evidence="1">
    <location>
        <begin position="578"/>
        <end position="594"/>
    </location>
</feature>
<feature type="region of interest" description="Disordered" evidence="1">
    <location>
        <begin position="504"/>
        <end position="594"/>
    </location>
</feature>